<comment type="similarity">
    <text evidence="1">Belongs to the YciI family.</text>
</comment>
<feature type="region of interest" description="Disordered" evidence="2">
    <location>
        <begin position="41"/>
        <end position="63"/>
    </location>
</feature>
<evidence type="ECO:0000313" key="5">
    <source>
        <dbReference type="Proteomes" id="UP000003257"/>
    </source>
</evidence>
<dbReference type="InterPro" id="IPR005545">
    <property type="entry name" value="YCII"/>
</dbReference>
<evidence type="ECO:0000256" key="2">
    <source>
        <dbReference type="SAM" id="MobiDB-lite"/>
    </source>
</evidence>
<reference evidence="4 5" key="1">
    <citation type="submission" date="2007-11" db="EMBL/GenBank/DDBJ databases">
        <authorList>
            <person name="Wagner-Dobler I."/>
            <person name="Ferriera S."/>
            <person name="Johnson J."/>
            <person name="Kravitz S."/>
            <person name="Beeson K."/>
            <person name="Sutton G."/>
            <person name="Rogers Y.-H."/>
            <person name="Friedman R."/>
            <person name="Frazier M."/>
            <person name="Venter J.C."/>
        </authorList>
    </citation>
    <scope>NUCLEOTIDE SEQUENCE [LARGE SCALE GENOMIC DNA]</scope>
    <source>
        <strain evidence="4 5">HEL-45</strain>
    </source>
</reference>
<sequence length="104" mass="10723">MPDFIFAYHGGKTPESQEEGEKAMAAWGAWFEELGEHIVNPGNPVGMSKTVSAQGTADDGGANPLSGFTVVRAADMDGACKMAQGCPMVADGSGSVEVAPVMEM</sequence>
<dbReference type="InterPro" id="IPR011008">
    <property type="entry name" value="Dimeric_a/b-barrel"/>
</dbReference>
<feature type="domain" description="YCII-related" evidence="3">
    <location>
        <begin position="9"/>
        <end position="104"/>
    </location>
</feature>
<dbReference type="Pfam" id="PF03795">
    <property type="entry name" value="YCII"/>
    <property type="match status" value="1"/>
</dbReference>
<evidence type="ECO:0000256" key="1">
    <source>
        <dbReference type="ARBA" id="ARBA00007689"/>
    </source>
</evidence>
<name>A0ABM9X9Q9_9RHOB</name>
<proteinExistence type="inferred from homology"/>
<organism evidence="4 5">
    <name type="scientific">Sulfitobacter indolifex HEL-45</name>
    <dbReference type="NCBI Taxonomy" id="391624"/>
    <lineage>
        <taxon>Bacteria</taxon>
        <taxon>Pseudomonadati</taxon>
        <taxon>Pseudomonadota</taxon>
        <taxon>Alphaproteobacteria</taxon>
        <taxon>Rhodobacterales</taxon>
        <taxon>Roseobacteraceae</taxon>
        <taxon>Sulfitobacter</taxon>
    </lineage>
</organism>
<dbReference type="Gene3D" id="3.30.70.1060">
    <property type="entry name" value="Dimeric alpha+beta barrel"/>
    <property type="match status" value="1"/>
</dbReference>
<gene>
    <name evidence="4" type="ORF">OIHEL45_05520</name>
</gene>
<keyword evidence="5" id="KW-1185">Reference proteome</keyword>
<evidence type="ECO:0000313" key="4">
    <source>
        <dbReference type="EMBL" id="EDQ06248.1"/>
    </source>
</evidence>
<dbReference type="EMBL" id="ABID01000001">
    <property type="protein sequence ID" value="EDQ06248.1"/>
    <property type="molecule type" value="Genomic_DNA"/>
</dbReference>
<evidence type="ECO:0000259" key="3">
    <source>
        <dbReference type="Pfam" id="PF03795"/>
    </source>
</evidence>
<comment type="caution">
    <text evidence="4">The sequence shown here is derived from an EMBL/GenBank/DDBJ whole genome shotgun (WGS) entry which is preliminary data.</text>
</comment>
<dbReference type="Proteomes" id="UP000003257">
    <property type="component" value="Unassembled WGS sequence"/>
</dbReference>
<protein>
    <recommendedName>
        <fullName evidence="3">YCII-related domain-containing protein</fullName>
    </recommendedName>
</protein>
<dbReference type="SUPFAM" id="SSF54909">
    <property type="entry name" value="Dimeric alpha+beta barrel"/>
    <property type="match status" value="1"/>
</dbReference>
<dbReference type="RefSeq" id="WP_007118317.1">
    <property type="nucleotide sequence ID" value="NZ_ABID01000001.1"/>
</dbReference>
<accession>A0ABM9X9Q9</accession>